<dbReference type="Proteomes" id="UP001595976">
    <property type="component" value="Unassembled WGS sequence"/>
</dbReference>
<reference evidence="4" key="1">
    <citation type="journal article" date="2019" name="Int. J. Syst. Evol. Microbiol.">
        <title>The Global Catalogue of Microorganisms (GCM) 10K type strain sequencing project: providing services to taxonomists for standard genome sequencing and annotation.</title>
        <authorList>
            <consortium name="The Broad Institute Genomics Platform"/>
            <consortium name="The Broad Institute Genome Sequencing Center for Infectious Disease"/>
            <person name="Wu L."/>
            <person name="Ma J."/>
        </authorList>
    </citation>
    <scope>NUCLEOTIDE SEQUENCE [LARGE SCALE GENOMIC DNA]</scope>
    <source>
        <strain evidence="4">CGMCC 1.15643</strain>
    </source>
</reference>
<dbReference type="InterPro" id="IPR036291">
    <property type="entry name" value="NAD(P)-bd_dom_sf"/>
</dbReference>
<dbReference type="GO" id="GO:0016491">
    <property type="term" value="F:oxidoreductase activity"/>
    <property type="evidence" value="ECO:0007669"/>
    <property type="project" value="UniProtKB-KW"/>
</dbReference>
<evidence type="ECO:0000256" key="2">
    <source>
        <dbReference type="ARBA" id="ARBA00023002"/>
    </source>
</evidence>
<dbReference type="PANTHER" id="PTHR24321">
    <property type="entry name" value="DEHYDROGENASES, SHORT CHAIN"/>
    <property type="match status" value="1"/>
</dbReference>
<keyword evidence="4" id="KW-1185">Reference proteome</keyword>
<sequence>MKIDFSGRAIIVTGAGGGFGRPLSQALEQLGARVFASDINAAGLEDIRSPNITTKTLDLTDRAAAAAWVKEIEETTGGPIDVLINNAGGALGLPARPIETVPDEEWDRIIDVNLNGAFAMCRAVSAGMKAAGKGRIINISSGAGFKPSLTGVQAYCSAKHALIGLTRQLAVELGPFGITVNSVAPGLVLMSEGQKERWANYSQEYRDAFLRSVSLRRFGSAEDISNGVIFFASDLSSFITGQVLSVSGGA</sequence>
<comment type="similarity">
    <text evidence="1">Belongs to the short-chain dehydrogenases/reductases (SDR) family.</text>
</comment>
<dbReference type="SUPFAM" id="SSF51735">
    <property type="entry name" value="NAD(P)-binding Rossmann-fold domains"/>
    <property type="match status" value="1"/>
</dbReference>
<proteinExistence type="inferred from homology"/>
<keyword evidence="2 3" id="KW-0560">Oxidoreductase</keyword>
<dbReference type="PRINTS" id="PR00080">
    <property type="entry name" value="SDRFAMILY"/>
</dbReference>
<dbReference type="CDD" id="cd05233">
    <property type="entry name" value="SDR_c"/>
    <property type="match status" value="1"/>
</dbReference>
<organism evidence="3 4">
    <name type="scientific">Bosea minatitlanensis</name>
    <dbReference type="NCBI Taxonomy" id="128782"/>
    <lineage>
        <taxon>Bacteria</taxon>
        <taxon>Pseudomonadati</taxon>
        <taxon>Pseudomonadota</taxon>
        <taxon>Alphaproteobacteria</taxon>
        <taxon>Hyphomicrobiales</taxon>
        <taxon>Boseaceae</taxon>
        <taxon>Bosea</taxon>
    </lineage>
</organism>
<dbReference type="Pfam" id="PF13561">
    <property type="entry name" value="adh_short_C2"/>
    <property type="match status" value="1"/>
</dbReference>
<protein>
    <submittedName>
        <fullName evidence="3">SDR family NAD(P)-dependent oxidoreductase</fullName>
        <ecNumber evidence="3">1.1.1.-</ecNumber>
    </submittedName>
</protein>
<name>A0ABW0F208_9HYPH</name>
<accession>A0ABW0F208</accession>
<evidence type="ECO:0000256" key="1">
    <source>
        <dbReference type="ARBA" id="ARBA00006484"/>
    </source>
</evidence>
<dbReference type="EC" id="1.1.1.-" evidence="3"/>
<dbReference type="Gene3D" id="3.40.50.720">
    <property type="entry name" value="NAD(P)-binding Rossmann-like Domain"/>
    <property type="match status" value="1"/>
</dbReference>
<comment type="caution">
    <text evidence="3">The sequence shown here is derived from an EMBL/GenBank/DDBJ whole genome shotgun (WGS) entry which is preliminary data.</text>
</comment>
<dbReference type="EMBL" id="JBHSLI010000003">
    <property type="protein sequence ID" value="MFC5293197.1"/>
    <property type="molecule type" value="Genomic_DNA"/>
</dbReference>
<evidence type="ECO:0000313" key="4">
    <source>
        <dbReference type="Proteomes" id="UP001595976"/>
    </source>
</evidence>
<dbReference type="PANTHER" id="PTHR24321:SF8">
    <property type="entry name" value="ESTRADIOL 17-BETA-DEHYDROGENASE 8-RELATED"/>
    <property type="match status" value="1"/>
</dbReference>
<gene>
    <name evidence="3" type="ORF">ACFPK2_09370</name>
</gene>
<dbReference type="RefSeq" id="WP_260348965.1">
    <property type="nucleotide sequence ID" value="NZ_JAOAOS010000006.1"/>
</dbReference>
<dbReference type="PRINTS" id="PR00081">
    <property type="entry name" value="GDHRDH"/>
</dbReference>
<evidence type="ECO:0000313" key="3">
    <source>
        <dbReference type="EMBL" id="MFC5293197.1"/>
    </source>
</evidence>
<dbReference type="InterPro" id="IPR002347">
    <property type="entry name" value="SDR_fam"/>
</dbReference>